<dbReference type="EMBL" id="CACSHJ010000088">
    <property type="protein sequence ID" value="CAA0358058.1"/>
    <property type="molecule type" value="Genomic_DNA"/>
</dbReference>
<gene>
    <name evidence="1" type="ORF">C24_LOCUS7414</name>
</gene>
<reference evidence="1 2" key="1">
    <citation type="submission" date="2019-12" db="EMBL/GenBank/DDBJ databases">
        <authorList>
            <person name="Jiao W.-B."/>
            <person name="Schneeberger K."/>
        </authorList>
    </citation>
    <scope>NUCLEOTIDE SEQUENCE [LARGE SCALE GENOMIC DNA]</scope>
    <source>
        <strain evidence="2">cv. C24</strain>
    </source>
</reference>
<dbReference type="Proteomes" id="UP000434276">
    <property type="component" value="Unassembled WGS sequence"/>
</dbReference>
<proteinExistence type="predicted"/>
<name>A0A5S9WXK2_ARATH</name>
<dbReference type="AlphaFoldDB" id="A0A5S9WXK2"/>
<sequence length="169" mass="18765">MLDSAQYVVILIGVWTILGDNDIDVVKVPIKELFGSNQPSLLSTNSGDDNNGISLVTRSVSVTGSSKEKGTLSFTFRFLVEQKWLNAVTISPVRWIPKLFTTANATATTKLAISTPIAPLIPLVKLIIKRSGDMDLINEKEKDRGRNRGFADRKTWRVLEVLLLRIQKV</sequence>
<evidence type="ECO:0000313" key="2">
    <source>
        <dbReference type="Proteomes" id="UP000434276"/>
    </source>
</evidence>
<protein>
    <submittedName>
        <fullName evidence="1">Uncharacterized protein</fullName>
    </submittedName>
</protein>
<accession>A0A5S9WXK2</accession>
<evidence type="ECO:0000313" key="1">
    <source>
        <dbReference type="EMBL" id="CAA0358058.1"/>
    </source>
</evidence>
<organism evidence="1 2">
    <name type="scientific">Arabidopsis thaliana</name>
    <name type="common">Mouse-ear cress</name>
    <dbReference type="NCBI Taxonomy" id="3702"/>
    <lineage>
        <taxon>Eukaryota</taxon>
        <taxon>Viridiplantae</taxon>
        <taxon>Streptophyta</taxon>
        <taxon>Embryophyta</taxon>
        <taxon>Tracheophyta</taxon>
        <taxon>Spermatophyta</taxon>
        <taxon>Magnoliopsida</taxon>
        <taxon>eudicotyledons</taxon>
        <taxon>Gunneridae</taxon>
        <taxon>Pentapetalae</taxon>
        <taxon>rosids</taxon>
        <taxon>malvids</taxon>
        <taxon>Brassicales</taxon>
        <taxon>Brassicaceae</taxon>
        <taxon>Camelineae</taxon>
        <taxon>Arabidopsis</taxon>
    </lineage>
</organism>